<feature type="domain" description="Citrate transporter-like" evidence="9">
    <location>
        <begin position="91"/>
        <end position="244"/>
    </location>
</feature>
<evidence type="ECO:0000256" key="4">
    <source>
        <dbReference type="ARBA" id="ARBA00022692"/>
    </source>
</evidence>
<evidence type="ECO:0000256" key="1">
    <source>
        <dbReference type="ARBA" id="ARBA00004651"/>
    </source>
</evidence>
<keyword evidence="3" id="KW-1003">Cell membrane</keyword>
<dbReference type="GO" id="GO:0005886">
    <property type="term" value="C:plasma membrane"/>
    <property type="evidence" value="ECO:0007669"/>
    <property type="project" value="UniProtKB-SubCell"/>
</dbReference>
<sequence length="297" mass="32574">MEAINVQSPPNINGNMDHVGTTRNQLTSSENDIHCVHSDMLESMRNSNASKEVANDASSKKREETTASHNAASLERLRFALSVQSSDRKEDLTLRWKRMLWKSCVYLVTIGMLIAFLMGLNMSWTAITAALALVVLDFKDARSCLEKVSYLLLIFFYRMFIIVDGFNKIGIPSTLWDLMEPYAQIDRVSGIAFLAIIILILSNLASNIPTVLLLGGRGVASTAAIAAADEKKAWLILAWGSTIAGNLSLLGSAANLIVCEQARQAPHLAYTLSFWSHLKFGVPSTLITTAIGLTLIR</sequence>
<comment type="subcellular location">
    <subcellularLocation>
        <location evidence="1">Cell membrane</location>
        <topology evidence="1">Multi-pass membrane protein</topology>
    </subcellularLocation>
</comment>
<feature type="transmembrane region" description="Helical" evidence="8">
    <location>
        <begin position="278"/>
        <end position="296"/>
    </location>
</feature>
<evidence type="ECO:0000256" key="8">
    <source>
        <dbReference type="SAM" id="Phobius"/>
    </source>
</evidence>
<reference evidence="10" key="1">
    <citation type="submission" date="2021-01" db="EMBL/GenBank/DDBJ databases">
        <authorList>
            <person name="Lovell J.T."/>
            <person name="Bentley N."/>
            <person name="Bhattarai G."/>
            <person name="Jenkins J.W."/>
            <person name="Sreedasyam A."/>
            <person name="Alarcon Y."/>
            <person name="Bock C."/>
            <person name="Boston L."/>
            <person name="Carlson J."/>
            <person name="Cervantes K."/>
            <person name="Clermont K."/>
            <person name="Krom N."/>
            <person name="Kubenka K."/>
            <person name="Mamidi S."/>
            <person name="Mattison C."/>
            <person name="Monteros M."/>
            <person name="Pisani C."/>
            <person name="Plott C."/>
            <person name="Rajasekar S."/>
            <person name="Rhein H.S."/>
            <person name="Rohla C."/>
            <person name="Song M."/>
            <person name="Hilaire R.S."/>
            <person name="Shu S."/>
            <person name="Wells L."/>
            <person name="Wang X."/>
            <person name="Webber J."/>
            <person name="Heerema R.J."/>
            <person name="Klein P."/>
            <person name="Conner P."/>
            <person name="Grauke L."/>
            <person name="Grimwood J."/>
            <person name="Schmutz J."/>
            <person name="Randall J.J."/>
        </authorList>
    </citation>
    <scope>NUCLEOTIDE SEQUENCE</scope>
    <source>
        <tissue evidence="10">Leaf</tissue>
    </source>
</reference>
<evidence type="ECO:0000256" key="5">
    <source>
        <dbReference type="ARBA" id="ARBA00022989"/>
    </source>
</evidence>
<feature type="transmembrane region" description="Helical" evidence="8">
    <location>
        <begin position="191"/>
        <end position="214"/>
    </location>
</feature>
<dbReference type="AlphaFoldDB" id="A0A922JFN0"/>
<evidence type="ECO:0000256" key="2">
    <source>
        <dbReference type="ARBA" id="ARBA00022448"/>
    </source>
</evidence>
<feature type="transmembrane region" description="Helical" evidence="8">
    <location>
        <begin position="99"/>
        <end position="116"/>
    </location>
</feature>
<keyword evidence="2" id="KW-0813">Transport</keyword>
<gene>
    <name evidence="10" type="ORF">I3842_06G001300</name>
</gene>
<feature type="region of interest" description="Disordered" evidence="7">
    <location>
        <begin position="46"/>
        <end position="69"/>
    </location>
</feature>
<protein>
    <recommendedName>
        <fullName evidence="9">Citrate transporter-like domain-containing protein</fullName>
    </recommendedName>
</protein>
<organism evidence="10 11">
    <name type="scientific">Carya illinoinensis</name>
    <name type="common">Pecan</name>
    <dbReference type="NCBI Taxonomy" id="32201"/>
    <lineage>
        <taxon>Eukaryota</taxon>
        <taxon>Viridiplantae</taxon>
        <taxon>Streptophyta</taxon>
        <taxon>Embryophyta</taxon>
        <taxon>Tracheophyta</taxon>
        <taxon>Spermatophyta</taxon>
        <taxon>Magnoliopsida</taxon>
        <taxon>eudicotyledons</taxon>
        <taxon>Gunneridae</taxon>
        <taxon>Pentapetalae</taxon>
        <taxon>rosids</taxon>
        <taxon>fabids</taxon>
        <taxon>Fagales</taxon>
        <taxon>Juglandaceae</taxon>
        <taxon>Carya</taxon>
    </lineage>
</organism>
<evidence type="ECO:0000256" key="7">
    <source>
        <dbReference type="SAM" id="MobiDB-lite"/>
    </source>
</evidence>
<accession>A0A922JFN0</accession>
<dbReference type="PANTHER" id="PTHR43302:SF15">
    <property type="entry name" value="SILICON EFFLUX TRANSPORTER LSI2"/>
    <property type="match status" value="1"/>
</dbReference>
<keyword evidence="4 8" id="KW-0812">Transmembrane</keyword>
<dbReference type="EMBL" id="CM031830">
    <property type="protein sequence ID" value="KAG6706836.1"/>
    <property type="molecule type" value="Genomic_DNA"/>
</dbReference>
<evidence type="ECO:0000313" key="11">
    <source>
        <dbReference type="Proteomes" id="UP000811246"/>
    </source>
</evidence>
<keyword evidence="6 8" id="KW-0472">Membrane</keyword>
<evidence type="ECO:0000313" key="10">
    <source>
        <dbReference type="EMBL" id="KAG6706836.1"/>
    </source>
</evidence>
<evidence type="ECO:0000259" key="9">
    <source>
        <dbReference type="Pfam" id="PF03600"/>
    </source>
</evidence>
<dbReference type="PANTHER" id="PTHR43302">
    <property type="entry name" value="TRANSPORTER ARSB-RELATED"/>
    <property type="match status" value="1"/>
</dbReference>
<proteinExistence type="predicted"/>
<dbReference type="InterPro" id="IPR004680">
    <property type="entry name" value="Cit_transptr-like_dom"/>
</dbReference>
<dbReference type="Proteomes" id="UP000811246">
    <property type="component" value="Chromosome 6"/>
</dbReference>
<feature type="transmembrane region" description="Helical" evidence="8">
    <location>
        <begin position="150"/>
        <end position="171"/>
    </location>
</feature>
<name>A0A922JFN0_CARIL</name>
<dbReference type="GO" id="GO:0055085">
    <property type="term" value="P:transmembrane transport"/>
    <property type="evidence" value="ECO:0007669"/>
    <property type="project" value="InterPro"/>
</dbReference>
<dbReference type="Pfam" id="PF03600">
    <property type="entry name" value="CitMHS"/>
    <property type="match status" value="1"/>
</dbReference>
<evidence type="ECO:0000256" key="6">
    <source>
        <dbReference type="ARBA" id="ARBA00023136"/>
    </source>
</evidence>
<feature type="transmembrane region" description="Helical" evidence="8">
    <location>
        <begin position="234"/>
        <end position="258"/>
    </location>
</feature>
<keyword evidence="5 8" id="KW-1133">Transmembrane helix</keyword>
<evidence type="ECO:0000256" key="3">
    <source>
        <dbReference type="ARBA" id="ARBA00022475"/>
    </source>
</evidence>
<comment type="caution">
    <text evidence="10">The sequence shown here is derived from an EMBL/GenBank/DDBJ whole genome shotgun (WGS) entry which is preliminary data.</text>
</comment>